<proteinExistence type="predicted"/>
<protein>
    <submittedName>
        <fullName evidence="1">Uncharacterized protein</fullName>
    </submittedName>
</protein>
<organism evidence="1">
    <name type="scientific">uncultured Caudovirales phage</name>
    <dbReference type="NCBI Taxonomy" id="2100421"/>
    <lineage>
        <taxon>Viruses</taxon>
        <taxon>Duplodnaviria</taxon>
        <taxon>Heunggongvirae</taxon>
        <taxon>Uroviricota</taxon>
        <taxon>Caudoviricetes</taxon>
        <taxon>Peduoviridae</taxon>
        <taxon>Maltschvirus</taxon>
        <taxon>Maltschvirus maltsch</taxon>
    </lineage>
</organism>
<dbReference type="EMBL" id="LR796371">
    <property type="protein sequence ID" value="CAB4139990.1"/>
    <property type="molecule type" value="Genomic_DNA"/>
</dbReference>
<evidence type="ECO:0000313" key="1">
    <source>
        <dbReference type="EMBL" id="CAB4139990.1"/>
    </source>
</evidence>
<accession>A0A6J5M4M2</accession>
<gene>
    <name evidence="1" type="ORF">UFOVP397_26</name>
</gene>
<reference evidence="1" key="1">
    <citation type="submission" date="2020-04" db="EMBL/GenBank/DDBJ databases">
        <authorList>
            <person name="Chiriac C."/>
            <person name="Salcher M."/>
            <person name="Ghai R."/>
            <person name="Kavagutti S V."/>
        </authorList>
    </citation>
    <scope>NUCLEOTIDE SEQUENCE</scope>
</reference>
<name>A0A6J5M4M2_9CAUD</name>
<sequence length="64" mass="7301">MRDDTPAFDSLRDAIDQFVRDCTMMSVSEIRVETLEQLLQQGRASDTLSLAMAERRRQEPQANG</sequence>